<dbReference type="EMBL" id="BGZK01000318">
    <property type="protein sequence ID" value="GBP36403.1"/>
    <property type="molecule type" value="Genomic_DNA"/>
</dbReference>
<protein>
    <submittedName>
        <fullName evidence="1">Phosphate carrier protein, mitochondrial</fullName>
    </submittedName>
</protein>
<organism evidence="1 2">
    <name type="scientific">Eumeta variegata</name>
    <name type="common">Bagworm moth</name>
    <name type="synonym">Eumeta japonica</name>
    <dbReference type="NCBI Taxonomy" id="151549"/>
    <lineage>
        <taxon>Eukaryota</taxon>
        <taxon>Metazoa</taxon>
        <taxon>Ecdysozoa</taxon>
        <taxon>Arthropoda</taxon>
        <taxon>Hexapoda</taxon>
        <taxon>Insecta</taxon>
        <taxon>Pterygota</taxon>
        <taxon>Neoptera</taxon>
        <taxon>Endopterygota</taxon>
        <taxon>Lepidoptera</taxon>
        <taxon>Glossata</taxon>
        <taxon>Ditrysia</taxon>
        <taxon>Tineoidea</taxon>
        <taxon>Psychidae</taxon>
        <taxon>Oiketicinae</taxon>
        <taxon>Eumeta</taxon>
    </lineage>
</organism>
<sequence length="80" mass="8264">MFSSMLEAARNSPFRGPMSTARCEAPAQVVYTSQIDFPIIGPMMRTHNGGGTGGGAGRWGLSTALRICASVAAPPPVVAQ</sequence>
<evidence type="ECO:0000313" key="2">
    <source>
        <dbReference type="Proteomes" id="UP000299102"/>
    </source>
</evidence>
<dbReference type="AlphaFoldDB" id="A0A4C1VCP7"/>
<proteinExistence type="predicted"/>
<reference evidence="1 2" key="1">
    <citation type="journal article" date="2019" name="Commun. Biol.">
        <title>The bagworm genome reveals a unique fibroin gene that provides high tensile strength.</title>
        <authorList>
            <person name="Kono N."/>
            <person name="Nakamura H."/>
            <person name="Ohtoshi R."/>
            <person name="Tomita M."/>
            <person name="Numata K."/>
            <person name="Arakawa K."/>
        </authorList>
    </citation>
    <scope>NUCLEOTIDE SEQUENCE [LARGE SCALE GENOMIC DNA]</scope>
</reference>
<evidence type="ECO:0000313" key="1">
    <source>
        <dbReference type="EMBL" id="GBP36403.1"/>
    </source>
</evidence>
<keyword evidence="2" id="KW-1185">Reference proteome</keyword>
<dbReference type="OrthoDB" id="7489045at2759"/>
<accession>A0A4C1VCP7</accession>
<gene>
    <name evidence="1" type="ORF">EVAR_87982_1</name>
</gene>
<name>A0A4C1VCP7_EUMVA</name>
<dbReference type="Proteomes" id="UP000299102">
    <property type="component" value="Unassembled WGS sequence"/>
</dbReference>
<comment type="caution">
    <text evidence="1">The sequence shown here is derived from an EMBL/GenBank/DDBJ whole genome shotgun (WGS) entry which is preliminary data.</text>
</comment>